<evidence type="ECO:0000313" key="3">
    <source>
        <dbReference type="EMBL" id="GCE20335.1"/>
    </source>
</evidence>
<feature type="coiled-coil region" evidence="1">
    <location>
        <begin position="76"/>
        <end position="106"/>
    </location>
</feature>
<evidence type="ECO:0000256" key="1">
    <source>
        <dbReference type="SAM" id="Coils"/>
    </source>
</evidence>
<evidence type="ECO:0000256" key="2">
    <source>
        <dbReference type="SAM" id="MobiDB-lite"/>
    </source>
</evidence>
<dbReference type="AlphaFoldDB" id="A0A402AMT9"/>
<keyword evidence="4" id="KW-1185">Reference proteome</keyword>
<reference evidence="4" key="1">
    <citation type="submission" date="2018-12" db="EMBL/GenBank/DDBJ databases">
        <title>Tengunoibacter tsumagoiensis gen. nov., sp. nov., Dictyobacter kobayashii sp. nov., D. alpinus sp. nov., and D. joshuensis sp. nov. and description of Dictyobacteraceae fam. nov. within the order Ktedonobacterales isolated from Tengu-no-mugimeshi.</title>
        <authorList>
            <person name="Wang C.M."/>
            <person name="Zheng Y."/>
            <person name="Sakai Y."/>
            <person name="Toyoda A."/>
            <person name="Minakuchi Y."/>
            <person name="Abe K."/>
            <person name="Yokota A."/>
            <person name="Yabe S."/>
        </authorList>
    </citation>
    <scope>NUCLEOTIDE SEQUENCE [LARGE SCALE GENOMIC DNA]</scope>
    <source>
        <strain evidence="4">Uno11</strain>
    </source>
</reference>
<feature type="compositionally biased region" description="Basic and acidic residues" evidence="2">
    <location>
        <begin position="1"/>
        <end position="12"/>
    </location>
</feature>
<organism evidence="3 4">
    <name type="scientific">Dictyobacter kobayashii</name>
    <dbReference type="NCBI Taxonomy" id="2014872"/>
    <lineage>
        <taxon>Bacteria</taxon>
        <taxon>Bacillati</taxon>
        <taxon>Chloroflexota</taxon>
        <taxon>Ktedonobacteria</taxon>
        <taxon>Ktedonobacterales</taxon>
        <taxon>Dictyobacteraceae</taxon>
        <taxon>Dictyobacter</taxon>
    </lineage>
</organism>
<proteinExistence type="predicted"/>
<feature type="region of interest" description="Disordered" evidence="2">
    <location>
        <begin position="1"/>
        <end position="24"/>
    </location>
</feature>
<evidence type="ECO:0000313" key="4">
    <source>
        <dbReference type="Proteomes" id="UP000287188"/>
    </source>
</evidence>
<name>A0A402AMT9_9CHLR</name>
<dbReference type="EMBL" id="BIFS01000001">
    <property type="protein sequence ID" value="GCE20335.1"/>
    <property type="molecule type" value="Genomic_DNA"/>
</dbReference>
<gene>
    <name evidence="3" type="ORF">KDK_41350</name>
</gene>
<dbReference type="Proteomes" id="UP000287188">
    <property type="component" value="Unassembled WGS sequence"/>
</dbReference>
<dbReference type="RefSeq" id="WP_126552032.1">
    <property type="nucleotide sequence ID" value="NZ_BIFS01000001.1"/>
</dbReference>
<protein>
    <submittedName>
        <fullName evidence="3">Uncharacterized protein</fullName>
    </submittedName>
</protein>
<dbReference type="OrthoDB" id="164585at2"/>
<accession>A0A402AMT9</accession>
<comment type="caution">
    <text evidence="3">The sequence shown here is derived from an EMBL/GenBank/DDBJ whole genome shotgun (WGS) entry which is preliminary data.</text>
</comment>
<sequence length="170" mass="19708">MDFDEELSHQSEEVGSDELLSDDNLRLPEEANPLVRLHAVRAWLKRRETETHIDMGNAALTLQELQLSAGTAPLRRRAYQEQMERLQSAQNAFQRTQEYLATYEEAEEMLEDCVNHTTVGERLLVEYYLQIDELIQTSLQENNQAQTPRIEALLDVQSRIERVGATYEED</sequence>
<keyword evidence="1" id="KW-0175">Coiled coil</keyword>